<evidence type="ECO:0000256" key="1">
    <source>
        <dbReference type="ARBA" id="ARBA00004141"/>
    </source>
</evidence>
<keyword evidence="8" id="KW-1185">Reference proteome</keyword>
<dbReference type="Pfam" id="PF02674">
    <property type="entry name" value="Colicin_V"/>
    <property type="match status" value="1"/>
</dbReference>
<dbReference type="InterPro" id="IPR003825">
    <property type="entry name" value="Colicin-V_CvpA"/>
</dbReference>
<gene>
    <name evidence="7" type="ORF">C8N35_10477</name>
</gene>
<evidence type="ECO:0000256" key="6">
    <source>
        <dbReference type="SAM" id="Phobius"/>
    </source>
</evidence>
<dbReference type="InterPro" id="IPR052719">
    <property type="entry name" value="CvpA-like"/>
</dbReference>
<comment type="caution">
    <text evidence="7">The sequence shown here is derived from an EMBL/GenBank/DDBJ whole genome shotgun (WGS) entry which is preliminary data.</text>
</comment>
<feature type="compositionally biased region" description="Polar residues" evidence="5">
    <location>
        <begin position="199"/>
        <end position="211"/>
    </location>
</feature>
<evidence type="ECO:0000313" key="8">
    <source>
        <dbReference type="Proteomes" id="UP000244081"/>
    </source>
</evidence>
<dbReference type="AlphaFoldDB" id="A0A2T5V9P6"/>
<protein>
    <submittedName>
        <fullName evidence="7">Membrane protein required for colicin V production</fullName>
    </submittedName>
</protein>
<organism evidence="7 8">
    <name type="scientific">Breoghania corrubedonensis</name>
    <dbReference type="NCBI Taxonomy" id="665038"/>
    <lineage>
        <taxon>Bacteria</taxon>
        <taxon>Pseudomonadati</taxon>
        <taxon>Pseudomonadota</taxon>
        <taxon>Alphaproteobacteria</taxon>
        <taxon>Hyphomicrobiales</taxon>
        <taxon>Stappiaceae</taxon>
        <taxon>Breoghania</taxon>
    </lineage>
</organism>
<proteinExistence type="predicted"/>
<feature type="transmembrane region" description="Helical" evidence="6">
    <location>
        <begin position="6"/>
        <end position="23"/>
    </location>
</feature>
<dbReference type="OrthoDB" id="9806894at2"/>
<feature type="region of interest" description="Disordered" evidence="5">
    <location>
        <begin position="169"/>
        <end position="211"/>
    </location>
</feature>
<reference evidence="7 8" key="1">
    <citation type="submission" date="2018-04" db="EMBL/GenBank/DDBJ databases">
        <title>Genomic Encyclopedia of Archaeal and Bacterial Type Strains, Phase II (KMG-II): from individual species to whole genera.</title>
        <authorList>
            <person name="Goeker M."/>
        </authorList>
    </citation>
    <scope>NUCLEOTIDE SEQUENCE [LARGE SCALE GENOMIC DNA]</scope>
    <source>
        <strain evidence="7 8">DSM 23382</strain>
    </source>
</reference>
<keyword evidence="3 6" id="KW-1133">Transmembrane helix</keyword>
<evidence type="ECO:0000256" key="5">
    <source>
        <dbReference type="SAM" id="MobiDB-lite"/>
    </source>
</evidence>
<dbReference type="PANTHER" id="PTHR36926">
    <property type="entry name" value="COLICIN V PRODUCTION PROTEIN"/>
    <property type="match status" value="1"/>
</dbReference>
<dbReference type="EMBL" id="QAYG01000004">
    <property type="protein sequence ID" value="PTW60454.1"/>
    <property type="molecule type" value="Genomic_DNA"/>
</dbReference>
<dbReference type="GO" id="GO:0009403">
    <property type="term" value="P:toxin biosynthetic process"/>
    <property type="evidence" value="ECO:0007669"/>
    <property type="project" value="InterPro"/>
</dbReference>
<keyword evidence="2 6" id="KW-0812">Transmembrane</keyword>
<sequence length="211" mass="23235">MPITLLDGILIVIMLISAVLAMIRGFVREVLSIVSWLAAAVAAYMFYDDLLPFLKQYISHEQIALGASVAVIFLVTLIIVSYITMRISDFVLDSRIGALDRSLGFVFGAARGLLLVVVAMLFFNWFVQEPKQPGWVANAKSRPLLNSIGQRLIAALPEDPESEIINQLRNRGTKRNDDAATPAAENDDNAGYSERERSGINQQIEATQPAN</sequence>
<dbReference type="GO" id="GO:0016020">
    <property type="term" value="C:membrane"/>
    <property type="evidence" value="ECO:0007669"/>
    <property type="project" value="UniProtKB-SubCell"/>
</dbReference>
<evidence type="ECO:0000256" key="2">
    <source>
        <dbReference type="ARBA" id="ARBA00022692"/>
    </source>
</evidence>
<comment type="subcellular location">
    <subcellularLocation>
        <location evidence="1">Membrane</location>
        <topology evidence="1">Multi-pass membrane protein</topology>
    </subcellularLocation>
</comment>
<feature type="transmembrane region" description="Helical" evidence="6">
    <location>
        <begin position="30"/>
        <end position="47"/>
    </location>
</feature>
<keyword evidence="4 6" id="KW-0472">Membrane</keyword>
<dbReference type="Proteomes" id="UP000244081">
    <property type="component" value="Unassembled WGS sequence"/>
</dbReference>
<evidence type="ECO:0000313" key="7">
    <source>
        <dbReference type="EMBL" id="PTW60454.1"/>
    </source>
</evidence>
<evidence type="ECO:0000256" key="4">
    <source>
        <dbReference type="ARBA" id="ARBA00023136"/>
    </source>
</evidence>
<dbReference type="PANTHER" id="PTHR36926:SF1">
    <property type="entry name" value="COLICIN V PRODUCTION PROTEIN"/>
    <property type="match status" value="1"/>
</dbReference>
<dbReference type="RefSeq" id="WP_107990069.1">
    <property type="nucleotide sequence ID" value="NZ_QAYG01000004.1"/>
</dbReference>
<accession>A0A2T5V9P6</accession>
<name>A0A2T5V9P6_9HYPH</name>
<feature type="transmembrane region" description="Helical" evidence="6">
    <location>
        <begin position="63"/>
        <end position="83"/>
    </location>
</feature>
<evidence type="ECO:0000256" key="3">
    <source>
        <dbReference type="ARBA" id="ARBA00022989"/>
    </source>
</evidence>
<feature type="transmembrane region" description="Helical" evidence="6">
    <location>
        <begin position="103"/>
        <end position="127"/>
    </location>
</feature>